<accession>A0A7H0INZ6</accession>
<dbReference type="SUPFAM" id="SSF54427">
    <property type="entry name" value="NTF2-like"/>
    <property type="match status" value="1"/>
</dbReference>
<proteinExistence type="predicted"/>
<dbReference type="Pfam" id="PF12680">
    <property type="entry name" value="SnoaL_2"/>
    <property type="match status" value="1"/>
</dbReference>
<evidence type="ECO:0000259" key="1">
    <source>
        <dbReference type="Pfam" id="PF12680"/>
    </source>
</evidence>
<gene>
    <name evidence="2" type="ORF">IAG44_37025</name>
</gene>
<dbReference type="RefSeq" id="WP_187751436.1">
    <property type="nucleotide sequence ID" value="NZ_CP060828.1"/>
</dbReference>
<dbReference type="Gene3D" id="3.10.450.50">
    <property type="match status" value="1"/>
</dbReference>
<name>A0A7H0INZ6_9ACTN</name>
<feature type="domain" description="SnoaL-like" evidence="1">
    <location>
        <begin position="19"/>
        <end position="109"/>
    </location>
</feature>
<dbReference type="Proteomes" id="UP000516052">
    <property type="component" value="Chromosome"/>
</dbReference>
<dbReference type="InterPro" id="IPR037401">
    <property type="entry name" value="SnoaL-like"/>
</dbReference>
<protein>
    <submittedName>
        <fullName evidence="2">Nuclear transport factor 2 family protein</fullName>
    </submittedName>
</protein>
<dbReference type="EMBL" id="CP060828">
    <property type="protein sequence ID" value="QNP74512.1"/>
    <property type="molecule type" value="Genomic_DNA"/>
</dbReference>
<evidence type="ECO:0000313" key="3">
    <source>
        <dbReference type="Proteomes" id="UP000516052"/>
    </source>
</evidence>
<sequence length="122" mass="13816">MGTTFDTETLRRGIEESTSADTLLSLYADDAEIRVIDRNTQPSHPLVLHGRPEIARMLADVYSRDMTHTLEHCVLQGDELAYTESCRYPDGTRVLAESAISLRDGKIVRQTMVQAWDEEPQH</sequence>
<dbReference type="InterPro" id="IPR032710">
    <property type="entry name" value="NTF2-like_dom_sf"/>
</dbReference>
<organism evidence="2 3">
    <name type="scientific">Streptomyces roseirectus</name>
    <dbReference type="NCBI Taxonomy" id="2768066"/>
    <lineage>
        <taxon>Bacteria</taxon>
        <taxon>Bacillati</taxon>
        <taxon>Actinomycetota</taxon>
        <taxon>Actinomycetes</taxon>
        <taxon>Kitasatosporales</taxon>
        <taxon>Streptomycetaceae</taxon>
        <taxon>Streptomyces</taxon>
    </lineage>
</organism>
<dbReference type="KEGG" id="sroi:IAG44_37025"/>
<reference evidence="2 3" key="1">
    <citation type="submission" date="2020-08" db="EMBL/GenBank/DDBJ databases">
        <title>A novel species.</title>
        <authorList>
            <person name="Gao J."/>
        </authorList>
    </citation>
    <scope>NUCLEOTIDE SEQUENCE [LARGE SCALE GENOMIC DNA]</scope>
    <source>
        <strain evidence="2 3">CRXT-G-22</strain>
    </source>
</reference>
<keyword evidence="3" id="KW-1185">Reference proteome</keyword>
<evidence type="ECO:0000313" key="2">
    <source>
        <dbReference type="EMBL" id="QNP74512.1"/>
    </source>
</evidence>
<dbReference type="AlphaFoldDB" id="A0A7H0INZ6"/>